<accession>A0A0M3IQJ0</accession>
<sequence length="45" mass="5449">MCKQRRIRIRINQRLDNLGMLVLSGEGRRLKWVREESGQKLHWST</sequence>
<dbReference type="Proteomes" id="UP000036681">
    <property type="component" value="Unplaced"/>
</dbReference>
<evidence type="ECO:0000313" key="2">
    <source>
        <dbReference type="WBParaSite" id="ALUE_0002101801-mRNA-1"/>
    </source>
</evidence>
<dbReference type="AlphaFoldDB" id="A0A0M3IQJ0"/>
<keyword evidence="1" id="KW-1185">Reference proteome</keyword>
<name>A0A0M3IQJ0_ASCLU</name>
<dbReference type="WBParaSite" id="ALUE_0002101801-mRNA-1">
    <property type="protein sequence ID" value="ALUE_0002101801-mRNA-1"/>
    <property type="gene ID" value="ALUE_0002101801"/>
</dbReference>
<evidence type="ECO:0000313" key="1">
    <source>
        <dbReference type="Proteomes" id="UP000036681"/>
    </source>
</evidence>
<protein>
    <submittedName>
        <fullName evidence="2">Transcriptional regulator</fullName>
    </submittedName>
</protein>
<organism evidence="1 2">
    <name type="scientific">Ascaris lumbricoides</name>
    <name type="common">Giant roundworm</name>
    <dbReference type="NCBI Taxonomy" id="6252"/>
    <lineage>
        <taxon>Eukaryota</taxon>
        <taxon>Metazoa</taxon>
        <taxon>Ecdysozoa</taxon>
        <taxon>Nematoda</taxon>
        <taxon>Chromadorea</taxon>
        <taxon>Rhabditida</taxon>
        <taxon>Spirurina</taxon>
        <taxon>Ascaridomorpha</taxon>
        <taxon>Ascaridoidea</taxon>
        <taxon>Ascarididae</taxon>
        <taxon>Ascaris</taxon>
    </lineage>
</organism>
<proteinExistence type="predicted"/>
<reference evidence="2" key="1">
    <citation type="submission" date="2017-02" db="UniProtKB">
        <authorList>
            <consortium name="WormBaseParasite"/>
        </authorList>
    </citation>
    <scope>IDENTIFICATION</scope>
</reference>